<dbReference type="EMBL" id="JAGTJQ010000008">
    <property type="protein sequence ID" value="KAH7026092.1"/>
    <property type="molecule type" value="Genomic_DNA"/>
</dbReference>
<name>A0A9P8Y2P5_9PEZI</name>
<keyword evidence="3" id="KW-1185">Reference proteome</keyword>
<reference evidence="2" key="1">
    <citation type="journal article" date="2021" name="Nat. Commun.">
        <title>Genetic determinants of endophytism in the Arabidopsis root mycobiome.</title>
        <authorList>
            <person name="Mesny F."/>
            <person name="Miyauchi S."/>
            <person name="Thiergart T."/>
            <person name="Pickel B."/>
            <person name="Atanasova L."/>
            <person name="Karlsson M."/>
            <person name="Huettel B."/>
            <person name="Barry K.W."/>
            <person name="Haridas S."/>
            <person name="Chen C."/>
            <person name="Bauer D."/>
            <person name="Andreopoulos W."/>
            <person name="Pangilinan J."/>
            <person name="LaButti K."/>
            <person name="Riley R."/>
            <person name="Lipzen A."/>
            <person name="Clum A."/>
            <person name="Drula E."/>
            <person name="Henrissat B."/>
            <person name="Kohler A."/>
            <person name="Grigoriev I.V."/>
            <person name="Martin F.M."/>
            <person name="Hacquard S."/>
        </authorList>
    </citation>
    <scope>NUCLEOTIDE SEQUENCE</scope>
    <source>
        <strain evidence="2">MPI-CAGE-CH-0230</strain>
    </source>
</reference>
<evidence type="ECO:0000256" key="1">
    <source>
        <dbReference type="SAM" id="MobiDB-lite"/>
    </source>
</evidence>
<evidence type="ECO:0000313" key="3">
    <source>
        <dbReference type="Proteomes" id="UP000756346"/>
    </source>
</evidence>
<evidence type="ECO:0000313" key="2">
    <source>
        <dbReference type="EMBL" id="KAH7026092.1"/>
    </source>
</evidence>
<comment type="caution">
    <text evidence="2">The sequence shown here is derived from an EMBL/GenBank/DDBJ whole genome shotgun (WGS) entry which is preliminary data.</text>
</comment>
<gene>
    <name evidence="2" type="ORF">B0I36DRAFT_153703</name>
</gene>
<dbReference type="GeneID" id="70178110"/>
<proteinExistence type="predicted"/>
<dbReference type="RefSeq" id="XP_046009309.1">
    <property type="nucleotide sequence ID" value="XM_046148564.1"/>
</dbReference>
<dbReference type="AlphaFoldDB" id="A0A9P8Y2P5"/>
<dbReference type="Proteomes" id="UP000756346">
    <property type="component" value="Unassembled WGS sequence"/>
</dbReference>
<protein>
    <submittedName>
        <fullName evidence="2">Uncharacterized protein</fullName>
    </submittedName>
</protein>
<feature type="region of interest" description="Disordered" evidence="1">
    <location>
        <begin position="132"/>
        <end position="152"/>
    </location>
</feature>
<sequence>MIQKQAFPISSQSLFIDILHYDFNTNLSLITCSTTGLSRTSFVTISLLSLQFNSTKPAFGHLIKPLRQPPTSPISPTSTITMRLTSIAAVLLTVLGVVHTLPFQVGDGFNAAPETSICTSGSWTSNGCLSSDDIPREAAVQDDSSQPKSPLS</sequence>
<accession>A0A9P8Y2P5</accession>
<feature type="compositionally biased region" description="Polar residues" evidence="1">
    <location>
        <begin position="142"/>
        <end position="152"/>
    </location>
</feature>
<organism evidence="2 3">
    <name type="scientific">Microdochium trichocladiopsis</name>
    <dbReference type="NCBI Taxonomy" id="1682393"/>
    <lineage>
        <taxon>Eukaryota</taxon>
        <taxon>Fungi</taxon>
        <taxon>Dikarya</taxon>
        <taxon>Ascomycota</taxon>
        <taxon>Pezizomycotina</taxon>
        <taxon>Sordariomycetes</taxon>
        <taxon>Xylariomycetidae</taxon>
        <taxon>Xylariales</taxon>
        <taxon>Microdochiaceae</taxon>
        <taxon>Microdochium</taxon>
    </lineage>
</organism>